<proteinExistence type="predicted"/>
<sequence>MNEIKNQNVKNLYPQIPVTILKYYLNKVPTHVLKTIIPMEVNYEYDGNYKTFLNSCAWTSSRTSLYHHFQISCKYNGTDGYFQLLPSFACMKFDMEQLQYLEILVKKYGEGRLMTDLEYPNLLNASLGPYKTKSIGETVKSWFW</sequence>
<accession>A0A3G4ZRC7</accession>
<evidence type="ECO:0000313" key="1">
    <source>
        <dbReference type="EMBL" id="AYV77460.1"/>
    </source>
</evidence>
<organism evidence="1">
    <name type="scientific">Dasosvirus sp</name>
    <dbReference type="NCBI Taxonomy" id="2487764"/>
    <lineage>
        <taxon>Viruses</taxon>
        <taxon>Varidnaviria</taxon>
        <taxon>Bamfordvirae</taxon>
        <taxon>Nucleocytoviricota</taxon>
        <taxon>Megaviricetes</taxon>
        <taxon>Imitervirales</taxon>
        <taxon>Mimiviridae</taxon>
        <taxon>Klosneuvirinae</taxon>
    </lineage>
</organism>
<dbReference type="EMBL" id="MK072044">
    <property type="protein sequence ID" value="AYV77460.1"/>
    <property type="molecule type" value="Genomic_DNA"/>
</dbReference>
<name>A0A3G4ZRC7_9VIRU</name>
<gene>
    <name evidence="1" type="ORF">Dasosvirus3_19</name>
</gene>
<reference evidence="1" key="1">
    <citation type="submission" date="2018-10" db="EMBL/GenBank/DDBJ databases">
        <title>Hidden diversity of soil giant viruses.</title>
        <authorList>
            <person name="Schulz F."/>
            <person name="Alteio L."/>
            <person name="Goudeau D."/>
            <person name="Ryan E.M."/>
            <person name="Malmstrom R.R."/>
            <person name="Blanchard J."/>
            <person name="Woyke T."/>
        </authorList>
    </citation>
    <scope>NUCLEOTIDE SEQUENCE</scope>
    <source>
        <strain evidence="1">DSV1</strain>
    </source>
</reference>
<protein>
    <submittedName>
        <fullName evidence="1">Uncharacterized protein</fullName>
    </submittedName>
</protein>